<gene>
    <name evidence="2" type="ORF">FB45DRAFT_904108</name>
</gene>
<name>A0AAD7C4U3_9AGAR</name>
<reference evidence="2" key="1">
    <citation type="submission" date="2023-03" db="EMBL/GenBank/DDBJ databases">
        <title>Massive genome expansion in bonnet fungi (Mycena s.s.) driven by repeated elements and novel gene families across ecological guilds.</title>
        <authorList>
            <consortium name="Lawrence Berkeley National Laboratory"/>
            <person name="Harder C.B."/>
            <person name="Miyauchi S."/>
            <person name="Viragh M."/>
            <person name="Kuo A."/>
            <person name="Thoen E."/>
            <person name="Andreopoulos B."/>
            <person name="Lu D."/>
            <person name="Skrede I."/>
            <person name="Drula E."/>
            <person name="Henrissat B."/>
            <person name="Morin E."/>
            <person name="Kohler A."/>
            <person name="Barry K."/>
            <person name="LaButti K."/>
            <person name="Morin E."/>
            <person name="Salamov A."/>
            <person name="Lipzen A."/>
            <person name="Mereny Z."/>
            <person name="Hegedus B."/>
            <person name="Baldrian P."/>
            <person name="Stursova M."/>
            <person name="Weitz H."/>
            <person name="Taylor A."/>
            <person name="Grigoriev I.V."/>
            <person name="Nagy L.G."/>
            <person name="Martin F."/>
            <person name="Kauserud H."/>
        </authorList>
    </citation>
    <scope>NUCLEOTIDE SEQUENCE</scope>
    <source>
        <strain evidence="2">9284</strain>
    </source>
</reference>
<organism evidence="2 3">
    <name type="scientific">Roridomyces roridus</name>
    <dbReference type="NCBI Taxonomy" id="1738132"/>
    <lineage>
        <taxon>Eukaryota</taxon>
        <taxon>Fungi</taxon>
        <taxon>Dikarya</taxon>
        <taxon>Basidiomycota</taxon>
        <taxon>Agaricomycotina</taxon>
        <taxon>Agaricomycetes</taxon>
        <taxon>Agaricomycetidae</taxon>
        <taxon>Agaricales</taxon>
        <taxon>Marasmiineae</taxon>
        <taxon>Mycenaceae</taxon>
        <taxon>Roridomyces</taxon>
    </lineage>
</organism>
<proteinExistence type="predicted"/>
<feature type="compositionally biased region" description="Polar residues" evidence="1">
    <location>
        <begin position="1"/>
        <end position="34"/>
    </location>
</feature>
<evidence type="ECO:0000313" key="3">
    <source>
        <dbReference type="Proteomes" id="UP001221142"/>
    </source>
</evidence>
<evidence type="ECO:0000256" key="1">
    <source>
        <dbReference type="SAM" id="MobiDB-lite"/>
    </source>
</evidence>
<evidence type="ECO:0000313" key="2">
    <source>
        <dbReference type="EMBL" id="KAJ7638871.1"/>
    </source>
</evidence>
<sequence>MASSPERLTSSPFAGSSRQFSNEPATPLRGSNASRMAGELSPASTLSETSFNFRASTFTPIATRKTLIRADPAILTAFDPADRELYNLWSPKI</sequence>
<comment type="caution">
    <text evidence="2">The sequence shown here is derived from an EMBL/GenBank/DDBJ whole genome shotgun (WGS) entry which is preliminary data.</text>
</comment>
<protein>
    <submittedName>
        <fullName evidence="2">Uncharacterized protein</fullName>
    </submittedName>
</protein>
<accession>A0AAD7C4U3</accession>
<dbReference type="EMBL" id="JARKIF010000005">
    <property type="protein sequence ID" value="KAJ7638871.1"/>
    <property type="molecule type" value="Genomic_DNA"/>
</dbReference>
<feature type="region of interest" description="Disordered" evidence="1">
    <location>
        <begin position="1"/>
        <end position="45"/>
    </location>
</feature>
<dbReference type="AlphaFoldDB" id="A0AAD7C4U3"/>
<keyword evidence="3" id="KW-1185">Reference proteome</keyword>
<dbReference type="Proteomes" id="UP001221142">
    <property type="component" value="Unassembled WGS sequence"/>
</dbReference>